<gene>
    <name evidence="2" type="ORF">QYT958_LOCUS47573</name>
</gene>
<name>A0A822FZY2_9BILA</name>
<dbReference type="AlphaFoldDB" id="A0A822FZY2"/>
<organism evidence="2 3">
    <name type="scientific">Rotaria socialis</name>
    <dbReference type="NCBI Taxonomy" id="392032"/>
    <lineage>
        <taxon>Eukaryota</taxon>
        <taxon>Metazoa</taxon>
        <taxon>Spiralia</taxon>
        <taxon>Gnathifera</taxon>
        <taxon>Rotifera</taxon>
        <taxon>Eurotatoria</taxon>
        <taxon>Bdelloidea</taxon>
        <taxon>Philodinida</taxon>
        <taxon>Philodinidae</taxon>
        <taxon>Rotaria</taxon>
    </lineage>
</organism>
<dbReference type="EMBL" id="CAJOBR010090332">
    <property type="protein sequence ID" value="CAF5139614.1"/>
    <property type="molecule type" value="Genomic_DNA"/>
</dbReference>
<comment type="caution">
    <text evidence="2">The sequence shown here is derived from an EMBL/GenBank/DDBJ whole genome shotgun (WGS) entry which is preliminary data.</text>
</comment>
<feature type="region of interest" description="Disordered" evidence="1">
    <location>
        <begin position="1"/>
        <end position="25"/>
    </location>
</feature>
<evidence type="ECO:0000313" key="2">
    <source>
        <dbReference type="EMBL" id="CAF5139614.1"/>
    </source>
</evidence>
<sequence>YLQPPTPPVGGTIIVREKQPPAPAPDPPIARKYHSRLLNISIGFCLGYQTCSTCTSNSTTSYDSRGL</sequence>
<feature type="non-terminal residue" evidence="2">
    <location>
        <position position="1"/>
    </location>
</feature>
<proteinExistence type="predicted"/>
<accession>A0A822FZY2</accession>
<evidence type="ECO:0000256" key="1">
    <source>
        <dbReference type="SAM" id="MobiDB-lite"/>
    </source>
</evidence>
<reference evidence="2" key="1">
    <citation type="submission" date="2021-02" db="EMBL/GenBank/DDBJ databases">
        <authorList>
            <person name="Nowell W R."/>
        </authorList>
    </citation>
    <scope>NUCLEOTIDE SEQUENCE</scope>
</reference>
<protein>
    <submittedName>
        <fullName evidence="2">Uncharacterized protein</fullName>
    </submittedName>
</protein>
<evidence type="ECO:0000313" key="3">
    <source>
        <dbReference type="Proteomes" id="UP000663848"/>
    </source>
</evidence>
<dbReference type="Proteomes" id="UP000663848">
    <property type="component" value="Unassembled WGS sequence"/>
</dbReference>